<name>A0A8J2JML0_9HEXA</name>
<accession>A0A8J2JML0</accession>
<proteinExistence type="predicted"/>
<evidence type="ECO:0000313" key="1">
    <source>
        <dbReference type="EMBL" id="CAG7672476.1"/>
    </source>
</evidence>
<organism evidence="1 2">
    <name type="scientific">Allacma fusca</name>
    <dbReference type="NCBI Taxonomy" id="39272"/>
    <lineage>
        <taxon>Eukaryota</taxon>
        <taxon>Metazoa</taxon>
        <taxon>Ecdysozoa</taxon>
        <taxon>Arthropoda</taxon>
        <taxon>Hexapoda</taxon>
        <taxon>Collembola</taxon>
        <taxon>Symphypleona</taxon>
        <taxon>Sminthuridae</taxon>
        <taxon>Allacma</taxon>
    </lineage>
</organism>
<evidence type="ECO:0000313" key="2">
    <source>
        <dbReference type="Proteomes" id="UP000708208"/>
    </source>
</evidence>
<comment type="caution">
    <text evidence="1">The sequence shown here is derived from an EMBL/GenBank/DDBJ whole genome shotgun (WGS) entry which is preliminary data.</text>
</comment>
<dbReference type="Proteomes" id="UP000708208">
    <property type="component" value="Unassembled WGS sequence"/>
</dbReference>
<protein>
    <submittedName>
        <fullName evidence="1">Uncharacterized protein</fullName>
    </submittedName>
</protein>
<dbReference type="AlphaFoldDB" id="A0A8J2JML0"/>
<keyword evidence="2" id="KW-1185">Reference proteome</keyword>
<sequence length="97" mass="10869">MSQRVEKEFEKLGLKSTERLKMKSWTRLELMRSRGKNSRTSIKLIINVGMRAHLSISNTSAGNDPVSSNVLLWCLAQSVGLTPNDLFHSTPPTTNIL</sequence>
<reference evidence="1" key="1">
    <citation type="submission" date="2021-06" db="EMBL/GenBank/DDBJ databases">
        <authorList>
            <person name="Hodson N. C."/>
            <person name="Mongue J. A."/>
            <person name="Jaron S. K."/>
        </authorList>
    </citation>
    <scope>NUCLEOTIDE SEQUENCE</scope>
</reference>
<dbReference type="EMBL" id="CAJVCH010012032">
    <property type="protein sequence ID" value="CAG7672476.1"/>
    <property type="molecule type" value="Genomic_DNA"/>
</dbReference>
<gene>
    <name evidence="1" type="ORF">AFUS01_LOCUS2125</name>
</gene>